<gene>
    <name evidence="10 15" type="primary">murF</name>
    <name evidence="15" type="ORF">C4541_01745</name>
</gene>
<dbReference type="InterPro" id="IPR036615">
    <property type="entry name" value="Mur_ligase_C_dom_sf"/>
</dbReference>
<keyword evidence="4 10" id="KW-0547">Nucleotide-binding</keyword>
<keyword evidence="3 10" id="KW-0132">Cell division</keyword>
<evidence type="ECO:0000256" key="9">
    <source>
        <dbReference type="ARBA" id="ARBA00023316"/>
    </source>
</evidence>
<dbReference type="InterPro" id="IPR051046">
    <property type="entry name" value="MurCDEF_CellWall_CoF430Synth"/>
</dbReference>
<evidence type="ECO:0000256" key="3">
    <source>
        <dbReference type="ARBA" id="ARBA00022618"/>
    </source>
</evidence>
<dbReference type="InterPro" id="IPR013221">
    <property type="entry name" value="Mur_ligase_cen"/>
</dbReference>
<evidence type="ECO:0000256" key="1">
    <source>
        <dbReference type="ARBA" id="ARBA00022490"/>
    </source>
</evidence>
<dbReference type="EMBL" id="QZJZ01000011">
    <property type="protein sequence ID" value="RJP61552.1"/>
    <property type="molecule type" value="Genomic_DNA"/>
</dbReference>
<dbReference type="Proteomes" id="UP000266426">
    <property type="component" value="Unassembled WGS sequence"/>
</dbReference>
<dbReference type="InterPro" id="IPR000713">
    <property type="entry name" value="Mur_ligase_N"/>
</dbReference>
<feature type="domain" description="Mur ligase N-terminal catalytic" evidence="12">
    <location>
        <begin position="29"/>
        <end position="100"/>
    </location>
</feature>
<sequence>MMEPLSLKEIIRAVNGEIITSGRQDVCASISTDTRTLKKGDTFVALKGDNFDGNDYIGQAVSAGAEIVIVSRKDCTIPAGITAVYVDDTLRALGDIASYYRSRLKCRVIAITGSNGKTTTKEFLKTCLAAKYSVIATEGTKNNLVGVPQTIFRADSSHDYLILELGINQFNEMSRLAQIAQPDMALLTGIAPSHLEYFGDMDGVFRAKSELFHQISADVPVFLNKKDSYYSQSLAVVKGKVKSFGIECDADFCAKHIAIQEKGIEFKLYENGSEIGTVLLPFYAEHTVINFLAALAVARECGVNWDAIKNCIGSLSLPAMRMQVFDVSGIRIINDAYNANPVSTRSALMVFERIPVKGKKVMVFGDMRELGADSERFHKEIGTLIAHSSIDVLVCVGSLARYAAEEVMREGKRTAAYDTVDDACSFVSELLETGDAVLLKGSRANRLEKIAQFLQNNIKPTVA</sequence>
<dbReference type="SUPFAM" id="SSF53623">
    <property type="entry name" value="MurD-like peptide ligases, catalytic domain"/>
    <property type="match status" value="1"/>
</dbReference>
<dbReference type="Pfam" id="PF01225">
    <property type="entry name" value="Mur_ligase"/>
    <property type="match status" value="1"/>
</dbReference>
<comment type="catalytic activity">
    <reaction evidence="10 11">
        <text>D-alanyl-D-alanine + UDP-N-acetyl-alpha-D-muramoyl-L-alanyl-gamma-D-glutamyl-meso-2,6-diaminopimelate + ATP = UDP-N-acetyl-alpha-D-muramoyl-L-alanyl-gamma-D-glutamyl-meso-2,6-diaminopimeloyl-D-alanyl-D-alanine + ADP + phosphate + H(+)</text>
        <dbReference type="Rhea" id="RHEA:28374"/>
        <dbReference type="ChEBI" id="CHEBI:15378"/>
        <dbReference type="ChEBI" id="CHEBI:30616"/>
        <dbReference type="ChEBI" id="CHEBI:43474"/>
        <dbReference type="ChEBI" id="CHEBI:57822"/>
        <dbReference type="ChEBI" id="CHEBI:61386"/>
        <dbReference type="ChEBI" id="CHEBI:83905"/>
        <dbReference type="ChEBI" id="CHEBI:456216"/>
        <dbReference type="EC" id="6.3.2.10"/>
    </reaction>
</comment>
<comment type="function">
    <text evidence="10 11">Involved in cell wall formation. Catalyzes the final step in the synthesis of UDP-N-acetylmuramoyl-pentapeptide, the precursor of murein.</text>
</comment>
<keyword evidence="5 10" id="KW-0067">ATP-binding</keyword>
<evidence type="ECO:0000256" key="8">
    <source>
        <dbReference type="ARBA" id="ARBA00023306"/>
    </source>
</evidence>
<dbReference type="AlphaFoldDB" id="A0A3A4RGA3"/>
<dbReference type="GO" id="GO:0071555">
    <property type="term" value="P:cell wall organization"/>
    <property type="evidence" value="ECO:0007669"/>
    <property type="project" value="UniProtKB-KW"/>
</dbReference>
<evidence type="ECO:0000256" key="5">
    <source>
        <dbReference type="ARBA" id="ARBA00022840"/>
    </source>
</evidence>
<protein>
    <recommendedName>
        <fullName evidence="10 11">UDP-N-acetylmuramoyl-tripeptide--D-alanyl-D-alanine ligase</fullName>
        <ecNumber evidence="10 11">6.3.2.10</ecNumber>
    </recommendedName>
    <alternativeName>
        <fullName evidence="10">D-alanyl-D-alanine-adding enzyme</fullName>
    </alternativeName>
</protein>
<evidence type="ECO:0000256" key="6">
    <source>
        <dbReference type="ARBA" id="ARBA00022960"/>
    </source>
</evidence>
<keyword evidence="9 10" id="KW-0961">Cell wall biogenesis/degradation</keyword>
<evidence type="ECO:0000259" key="13">
    <source>
        <dbReference type="Pfam" id="PF02875"/>
    </source>
</evidence>
<reference evidence="15 16" key="1">
    <citation type="journal article" date="2017" name="ISME J.">
        <title>Energy and carbon metabolisms in a deep terrestrial subsurface fluid microbial community.</title>
        <authorList>
            <person name="Momper L."/>
            <person name="Jungbluth S.P."/>
            <person name="Lee M.D."/>
            <person name="Amend J.P."/>
        </authorList>
    </citation>
    <scope>NUCLEOTIDE SEQUENCE [LARGE SCALE GENOMIC DNA]</scope>
    <source>
        <strain evidence="15">SURF_26</strain>
    </source>
</reference>
<dbReference type="GO" id="GO:0009252">
    <property type="term" value="P:peptidoglycan biosynthetic process"/>
    <property type="evidence" value="ECO:0007669"/>
    <property type="project" value="UniProtKB-UniRule"/>
</dbReference>
<dbReference type="PANTHER" id="PTHR43024">
    <property type="entry name" value="UDP-N-ACETYLMURAMOYL-TRIPEPTIDE--D-ALANYL-D-ALANINE LIGASE"/>
    <property type="match status" value="1"/>
</dbReference>
<dbReference type="SUPFAM" id="SSF63418">
    <property type="entry name" value="MurE/MurF N-terminal domain"/>
    <property type="match status" value="1"/>
</dbReference>
<keyword evidence="6 10" id="KW-0133">Cell shape</keyword>
<evidence type="ECO:0000313" key="15">
    <source>
        <dbReference type="EMBL" id="RJP61552.1"/>
    </source>
</evidence>
<name>A0A3A4RGA3_9BACT</name>
<dbReference type="GO" id="GO:0008360">
    <property type="term" value="P:regulation of cell shape"/>
    <property type="evidence" value="ECO:0007669"/>
    <property type="project" value="UniProtKB-KW"/>
</dbReference>
<evidence type="ECO:0000256" key="11">
    <source>
        <dbReference type="RuleBase" id="RU004136"/>
    </source>
</evidence>
<dbReference type="GO" id="GO:0005737">
    <property type="term" value="C:cytoplasm"/>
    <property type="evidence" value="ECO:0007669"/>
    <property type="project" value="UniProtKB-SubCell"/>
</dbReference>
<comment type="subcellular location">
    <subcellularLocation>
        <location evidence="10 11">Cytoplasm</location>
    </subcellularLocation>
</comment>
<dbReference type="Gene3D" id="3.90.190.20">
    <property type="entry name" value="Mur ligase, C-terminal domain"/>
    <property type="match status" value="1"/>
</dbReference>
<dbReference type="Gene3D" id="3.40.1390.10">
    <property type="entry name" value="MurE/MurF, N-terminal domain"/>
    <property type="match status" value="1"/>
</dbReference>
<accession>A0A3A4RGA3</accession>
<dbReference type="GO" id="GO:0008766">
    <property type="term" value="F:UDP-N-acetylmuramoylalanyl-D-glutamyl-2,6-diaminopimelate-D-alanyl-D-alanine ligase activity"/>
    <property type="evidence" value="ECO:0007669"/>
    <property type="project" value="RHEA"/>
</dbReference>
<evidence type="ECO:0000313" key="16">
    <source>
        <dbReference type="Proteomes" id="UP000266426"/>
    </source>
</evidence>
<dbReference type="InterPro" id="IPR004101">
    <property type="entry name" value="Mur_ligase_C"/>
</dbReference>
<comment type="caution">
    <text evidence="15">The sequence shown here is derived from an EMBL/GenBank/DDBJ whole genome shotgun (WGS) entry which is preliminary data.</text>
</comment>
<dbReference type="PANTHER" id="PTHR43024:SF1">
    <property type="entry name" value="UDP-N-ACETYLMURAMOYL-TRIPEPTIDE--D-ALANYL-D-ALANINE LIGASE"/>
    <property type="match status" value="1"/>
</dbReference>
<feature type="domain" description="Mur ligase C-terminal" evidence="13">
    <location>
        <begin position="320"/>
        <end position="443"/>
    </location>
</feature>
<dbReference type="EC" id="6.3.2.10" evidence="10 11"/>
<dbReference type="NCBIfam" id="TIGR01143">
    <property type="entry name" value="murF"/>
    <property type="match status" value="1"/>
</dbReference>
<comment type="pathway">
    <text evidence="10 11">Cell wall biogenesis; peptidoglycan biosynthesis.</text>
</comment>
<dbReference type="InterPro" id="IPR036565">
    <property type="entry name" value="Mur-like_cat_sf"/>
</dbReference>
<dbReference type="SUPFAM" id="SSF53244">
    <property type="entry name" value="MurD-like peptide ligases, peptide-binding domain"/>
    <property type="match status" value="1"/>
</dbReference>
<feature type="domain" description="Mur ligase central" evidence="14">
    <location>
        <begin position="111"/>
        <end position="298"/>
    </location>
</feature>
<dbReference type="GO" id="GO:0047480">
    <property type="term" value="F:UDP-N-acetylmuramoyl-tripeptide-D-alanyl-D-alanine ligase activity"/>
    <property type="evidence" value="ECO:0007669"/>
    <property type="project" value="UniProtKB-UniRule"/>
</dbReference>
<evidence type="ECO:0000256" key="4">
    <source>
        <dbReference type="ARBA" id="ARBA00022741"/>
    </source>
</evidence>
<feature type="binding site" evidence="10">
    <location>
        <begin position="113"/>
        <end position="119"/>
    </location>
    <ligand>
        <name>ATP</name>
        <dbReference type="ChEBI" id="CHEBI:30616"/>
    </ligand>
</feature>
<evidence type="ECO:0000256" key="7">
    <source>
        <dbReference type="ARBA" id="ARBA00022984"/>
    </source>
</evidence>
<dbReference type="HAMAP" id="MF_02019">
    <property type="entry name" value="MurF"/>
    <property type="match status" value="1"/>
</dbReference>
<evidence type="ECO:0000256" key="10">
    <source>
        <dbReference type="HAMAP-Rule" id="MF_02019"/>
    </source>
</evidence>
<dbReference type="GO" id="GO:0051301">
    <property type="term" value="P:cell division"/>
    <property type="evidence" value="ECO:0007669"/>
    <property type="project" value="UniProtKB-KW"/>
</dbReference>
<evidence type="ECO:0000256" key="2">
    <source>
        <dbReference type="ARBA" id="ARBA00022598"/>
    </source>
</evidence>
<dbReference type="Gene3D" id="3.40.1190.10">
    <property type="entry name" value="Mur-like, catalytic domain"/>
    <property type="match status" value="1"/>
</dbReference>
<evidence type="ECO:0000259" key="14">
    <source>
        <dbReference type="Pfam" id="PF08245"/>
    </source>
</evidence>
<proteinExistence type="inferred from homology"/>
<dbReference type="UniPathway" id="UPA00219"/>
<comment type="similarity">
    <text evidence="10">Belongs to the MurCDEF family. MurF subfamily.</text>
</comment>
<keyword evidence="2 10" id="KW-0436">Ligase</keyword>
<keyword evidence="8 10" id="KW-0131">Cell cycle</keyword>
<dbReference type="GO" id="GO:0005524">
    <property type="term" value="F:ATP binding"/>
    <property type="evidence" value="ECO:0007669"/>
    <property type="project" value="UniProtKB-UniRule"/>
</dbReference>
<dbReference type="InterPro" id="IPR035911">
    <property type="entry name" value="MurE/MurF_N"/>
</dbReference>
<organism evidence="15 16">
    <name type="scientific">Candidatus Auribacter fodinae</name>
    <dbReference type="NCBI Taxonomy" id="2093366"/>
    <lineage>
        <taxon>Bacteria</taxon>
        <taxon>Pseudomonadati</taxon>
        <taxon>Candidatus Auribacterota</taxon>
        <taxon>Candidatus Auribacteria</taxon>
        <taxon>Candidatus Auribacterales</taxon>
        <taxon>Candidatus Auribacteraceae</taxon>
        <taxon>Candidatus Auribacter</taxon>
    </lineage>
</organism>
<keyword evidence="7 10" id="KW-0573">Peptidoglycan synthesis</keyword>
<dbReference type="Pfam" id="PF02875">
    <property type="entry name" value="Mur_ligase_C"/>
    <property type="match status" value="1"/>
</dbReference>
<evidence type="ECO:0000259" key="12">
    <source>
        <dbReference type="Pfam" id="PF01225"/>
    </source>
</evidence>
<dbReference type="Pfam" id="PF08245">
    <property type="entry name" value="Mur_ligase_M"/>
    <property type="match status" value="1"/>
</dbReference>
<dbReference type="InterPro" id="IPR005863">
    <property type="entry name" value="UDP-N-AcMur_synth"/>
</dbReference>
<keyword evidence="1 10" id="KW-0963">Cytoplasm</keyword>